<name>A0A2T3XYB1_9BURK</name>
<organism evidence="1 2">
    <name type="scientific">Trinickia symbiotica</name>
    <dbReference type="NCBI Taxonomy" id="863227"/>
    <lineage>
        <taxon>Bacteria</taxon>
        <taxon>Pseudomonadati</taxon>
        <taxon>Pseudomonadota</taxon>
        <taxon>Betaproteobacteria</taxon>
        <taxon>Burkholderiales</taxon>
        <taxon>Burkholderiaceae</taxon>
        <taxon>Trinickia</taxon>
    </lineage>
</organism>
<protein>
    <submittedName>
        <fullName evidence="1">Uncharacterized protein</fullName>
    </submittedName>
</protein>
<accession>A0A2T3XYB1</accession>
<comment type="caution">
    <text evidence="1">The sequence shown here is derived from an EMBL/GenBank/DDBJ whole genome shotgun (WGS) entry which is preliminary data.</text>
</comment>
<dbReference type="AlphaFoldDB" id="A0A2T3XYB1"/>
<sequence length="76" mass="8425">MAKCGGKNQRPLLGRWFEVLLIETSTLRARLPLVWRHFPLTNGLQAALPGSAASSYLFVGALNTLITVRYLISVQQ</sequence>
<evidence type="ECO:0000313" key="2">
    <source>
        <dbReference type="Proteomes" id="UP000240638"/>
    </source>
</evidence>
<proteinExistence type="predicted"/>
<reference evidence="1 2" key="1">
    <citation type="submission" date="2018-03" db="EMBL/GenBank/DDBJ databases">
        <title>Whole genome analyses suggest that Burkholderia sensu lato contains two further novel genera in the rhizoxinica-symbiotica group Mycetohabitans gen. nov., and Trinickia gen. nov.: implications for the evolution of diazotrophy and nodulation in the Burkholderiaceae.</title>
        <authorList>
            <person name="Estrada De Los Santos P."/>
            <person name="Palmer M."/>
            <person name="Chavez-Ramirez B."/>
            <person name="Steenkamp E.T."/>
            <person name="Hirsch A.M."/>
            <person name="Manyaka P."/>
            <person name="Maluk M."/>
            <person name="Lafos M."/>
            <person name="Crook M."/>
            <person name="Gross E."/>
            <person name="Simon M.F."/>
            <person name="Bueno Dos Reis Junior F."/>
            <person name="Poole P.S."/>
            <person name="Venter S.N."/>
            <person name="James E.K."/>
        </authorList>
    </citation>
    <scope>NUCLEOTIDE SEQUENCE [LARGE SCALE GENOMIC DNA]</scope>
    <source>
        <strain evidence="1 2">JPY-366</strain>
    </source>
</reference>
<evidence type="ECO:0000313" key="1">
    <source>
        <dbReference type="EMBL" id="PTB21497.1"/>
    </source>
</evidence>
<gene>
    <name evidence="1" type="ORF">C9I57_07570</name>
</gene>
<dbReference type="Proteomes" id="UP000240638">
    <property type="component" value="Unassembled WGS sequence"/>
</dbReference>
<dbReference type="EMBL" id="PYUC01000003">
    <property type="protein sequence ID" value="PTB21497.1"/>
    <property type="molecule type" value="Genomic_DNA"/>
</dbReference>